<dbReference type="InterPro" id="IPR009799">
    <property type="entry name" value="EthD_dom"/>
</dbReference>
<evidence type="ECO:0000256" key="1">
    <source>
        <dbReference type="ARBA" id="ARBA00005986"/>
    </source>
</evidence>
<proteinExistence type="inferred from homology"/>
<keyword evidence="4" id="KW-1185">Reference proteome</keyword>
<evidence type="ECO:0000259" key="2">
    <source>
        <dbReference type="Pfam" id="PF07110"/>
    </source>
</evidence>
<feature type="domain" description="EthD" evidence="2">
    <location>
        <begin position="57"/>
        <end position="101"/>
    </location>
</feature>
<dbReference type="AlphaFoldDB" id="A0ABD3H8E5"/>
<dbReference type="Pfam" id="PF07110">
    <property type="entry name" value="EthD"/>
    <property type="match status" value="1"/>
</dbReference>
<evidence type="ECO:0000313" key="3">
    <source>
        <dbReference type="EMBL" id="KAL3687126.1"/>
    </source>
</evidence>
<dbReference type="SUPFAM" id="SSF54909">
    <property type="entry name" value="Dimeric alpha+beta barrel"/>
    <property type="match status" value="1"/>
</dbReference>
<accession>A0ABD3H8E5</accession>
<comment type="caution">
    <text evidence="3">The sequence shown here is derived from an EMBL/GenBank/DDBJ whole genome shotgun (WGS) entry which is preliminary data.</text>
</comment>
<sequence>MGYPLKPFTGTLSIYSSDVEGLKELMSTILKENEIKDSSPVWLFHSSPEWTKDFVQLGLSMADFEGVVEIWFDSVEDLEALYCSPEHVAEMMPDEAMFVNLERSGVMMGYDSVETEKFTAAF</sequence>
<dbReference type="EMBL" id="JBJQOH010000004">
    <property type="protein sequence ID" value="KAL3687126.1"/>
    <property type="molecule type" value="Genomic_DNA"/>
</dbReference>
<dbReference type="Proteomes" id="UP001633002">
    <property type="component" value="Unassembled WGS sequence"/>
</dbReference>
<protein>
    <recommendedName>
        <fullName evidence="2">EthD domain-containing protein</fullName>
    </recommendedName>
</protein>
<reference evidence="3 4" key="1">
    <citation type="submission" date="2024-09" db="EMBL/GenBank/DDBJ databases">
        <title>Chromosome-scale assembly of Riccia sorocarpa.</title>
        <authorList>
            <person name="Paukszto L."/>
        </authorList>
    </citation>
    <scope>NUCLEOTIDE SEQUENCE [LARGE SCALE GENOMIC DNA]</scope>
    <source>
        <strain evidence="3">LP-2024</strain>
        <tissue evidence="3">Aerial parts of the thallus</tissue>
    </source>
</reference>
<evidence type="ECO:0000313" key="4">
    <source>
        <dbReference type="Proteomes" id="UP001633002"/>
    </source>
</evidence>
<comment type="similarity">
    <text evidence="1">Belongs to the tpcK family.</text>
</comment>
<gene>
    <name evidence="3" type="ORF">R1sor_013435</name>
</gene>
<dbReference type="InterPro" id="IPR011008">
    <property type="entry name" value="Dimeric_a/b-barrel"/>
</dbReference>
<organism evidence="3 4">
    <name type="scientific">Riccia sorocarpa</name>
    <dbReference type="NCBI Taxonomy" id="122646"/>
    <lineage>
        <taxon>Eukaryota</taxon>
        <taxon>Viridiplantae</taxon>
        <taxon>Streptophyta</taxon>
        <taxon>Embryophyta</taxon>
        <taxon>Marchantiophyta</taxon>
        <taxon>Marchantiopsida</taxon>
        <taxon>Marchantiidae</taxon>
        <taxon>Marchantiales</taxon>
        <taxon>Ricciaceae</taxon>
        <taxon>Riccia</taxon>
    </lineage>
</organism>
<name>A0ABD3H8E5_9MARC</name>
<dbReference type="Gene3D" id="3.30.70.100">
    <property type="match status" value="1"/>
</dbReference>